<evidence type="ECO:0000313" key="3">
    <source>
        <dbReference type="EMBL" id="AIJ11062.1"/>
    </source>
</evidence>
<protein>
    <recommendedName>
        <fullName evidence="2">Terpene synthase</fullName>
        <ecNumber evidence="2">4.2.3.-</ecNumber>
    </recommendedName>
</protein>
<dbReference type="PANTHER" id="PTHR35201">
    <property type="entry name" value="TERPENE SYNTHASE"/>
    <property type="match status" value="1"/>
</dbReference>
<comment type="similarity">
    <text evidence="2">Belongs to the terpene synthase family.</text>
</comment>
<reference evidence="4" key="3">
    <citation type="journal article" date="2018" name="MicrobiologyOpen">
        <title>Characterization of Sigma Factor Genes in Streptomyces lividans TK24 Using a Genomic Library-Based Approach for Multiple Gene Deletions.</title>
        <authorList>
            <person name="Rebets Y."/>
            <person name="Tsolis K.C."/>
            <person name="Guethmundsdottir E.E."/>
            <person name="Koepff J."/>
            <person name="Wawiernia B."/>
            <person name="Busche T."/>
            <person name="Bleidt A."/>
            <person name="Horbal L."/>
            <person name="Myronovskyi M."/>
            <person name="Ahmed Y."/>
            <person name="Wiechert W."/>
            <person name="Ruckert C."/>
            <person name="Hamed M.B."/>
            <person name="Bilyk B."/>
            <person name="Anne J."/>
            <person name="Friethjonsson O."/>
            <person name="Kalinowski J."/>
            <person name="Oldiges M."/>
            <person name="Economou A."/>
            <person name="Luzhetskyy A."/>
        </authorList>
    </citation>
    <scope>NUCLEOTIDE SEQUENCE</scope>
    <source>
        <strain evidence="4">TK24</strain>
    </source>
</reference>
<dbReference type="SUPFAM" id="SSF48576">
    <property type="entry name" value="Terpenoid synthases"/>
    <property type="match status" value="1"/>
</dbReference>
<evidence type="ECO:0000313" key="4">
    <source>
        <dbReference type="EMBL" id="AIJ18363.1"/>
    </source>
</evidence>
<accession>A0ABM5RCT9</accession>
<dbReference type="RefSeq" id="WP_037667010.1">
    <property type="nucleotide sequence ID" value="NZ_CP009124.1"/>
</dbReference>
<dbReference type="PANTHER" id="PTHR35201:SF4">
    <property type="entry name" value="BETA-PINACENE SYNTHASE-RELATED"/>
    <property type="match status" value="1"/>
</dbReference>
<dbReference type="Proteomes" id="UP000028682">
    <property type="component" value="Chromosome"/>
</dbReference>
<reference evidence="4" key="4">
    <citation type="journal article" date="2021" name="Front. Microbiol.">
        <title>Extensive Reannotation of the Genome of the Model Streptomycete Streptomyces lividans TK24 Based on Transcriptome and Proteome Information.</title>
        <authorList>
            <person name="Droste J."/>
            <person name="Ruckert C."/>
            <person name="Kalinowski J."/>
            <person name="Hamed M.B."/>
            <person name="Anne J."/>
            <person name="Simoens K."/>
            <person name="Bernaerts K."/>
            <person name="Economou A."/>
            <person name="Busche T."/>
        </authorList>
    </citation>
    <scope>NUCLEOTIDE SEQUENCE</scope>
    <source>
        <strain evidence="4">TK24</strain>
    </source>
</reference>
<dbReference type="SFLD" id="SFLDG01020">
    <property type="entry name" value="Terpene_Cyclase_Like_2"/>
    <property type="match status" value="1"/>
</dbReference>
<dbReference type="SFLD" id="SFLDS00005">
    <property type="entry name" value="Isoprenoid_Synthase_Type_I"/>
    <property type="match status" value="1"/>
</dbReference>
<reference evidence="4" key="2">
    <citation type="journal article" date="2015" name="J. Nat. Prod.">
        <title>Complete genome sequence of Streptomyces lividans TK24.</title>
        <authorList>
            <person name="Ruckert C."/>
            <person name="Albersmeier A."/>
            <person name="Busche T."/>
            <person name="Jaenicke S."/>
            <person name="Winkler A."/>
            <person name="Friethjonsson O.H."/>
            <person name="Hreggviethsson G.O."/>
            <person name="Lambert C."/>
            <person name="Badcock D."/>
            <person name="Bernaerts K."/>
            <person name="Anne J."/>
            <person name="Economou A."/>
            <person name="Kalinowski J."/>
        </authorList>
    </citation>
    <scope>NUCLEOTIDE SEQUENCE</scope>
    <source>
        <strain evidence="4">TK24</strain>
    </source>
</reference>
<proteinExistence type="inferred from homology"/>
<dbReference type="Gene3D" id="1.10.600.10">
    <property type="entry name" value="Farnesyl Diphosphate Synthase"/>
    <property type="match status" value="1"/>
</dbReference>
<keyword evidence="5" id="KW-1185">Reference proteome</keyword>
<dbReference type="GeneID" id="91389235"/>
<dbReference type="EMBL" id="CP009124">
    <property type="protein sequence ID" value="AIJ11062.1"/>
    <property type="molecule type" value="Genomic_DNA"/>
</dbReference>
<dbReference type="InterPro" id="IPR008949">
    <property type="entry name" value="Isoprenoid_synthase_dom_sf"/>
</dbReference>
<sequence length="349" mass="39115">MTRDDSCKDGVAQHTLRKVSETVLEAVLSRWPLSLKGETNPAQETAERLHLDWLHRYDLVKQSCRPETMHLCEVSAYAFPHADADILALASYLTAWLFFIDELFDTGETGMRVDFARAFIASLNAPPPHPVKCDTSAAHTELLGRIRRSYRDLASRLRDRMSPPQWAAFTSHLDTYYDALAAEAANREQQLAPALDDYCAIRRFSSGAQCQIDLVELSVSTRLPKYMYDLPAFHQMVHFTCDIANWTNDVFSAAKEYAAGDVHNLVLILQREAGCSLREAAVKAVNLIETRLHDMQAAQAALPALLAQHGASPTTQQATQRWTDGLQHFLQHAAWYLGHTRYETAGATT</sequence>
<dbReference type="Pfam" id="PF19086">
    <property type="entry name" value="Terpene_syn_C_2"/>
    <property type="match status" value="1"/>
</dbReference>
<name>A0ABM5RCT9_STRLI</name>
<evidence type="ECO:0000256" key="1">
    <source>
        <dbReference type="ARBA" id="ARBA00023239"/>
    </source>
</evidence>
<gene>
    <name evidence="3" type="ORF">SLIV_00150</name>
    <name evidence="4" type="ORF">SLIV_37475</name>
</gene>
<keyword evidence="2" id="KW-0460">Magnesium</keyword>
<organism evidence="4 5">
    <name type="scientific">Streptomyces lividans TK24</name>
    <dbReference type="NCBI Taxonomy" id="457428"/>
    <lineage>
        <taxon>Bacteria</taxon>
        <taxon>Bacillati</taxon>
        <taxon>Actinomycetota</taxon>
        <taxon>Actinomycetes</taxon>
        <taxon>Kitasatosporales</taxon>
        <taxon>Streptomycetaceae</taxon>
        <taxon>Streptomyces</taxon>
    </lineage>
</organism>
<keyword evidence="1 2" id="KW-0456">Lyase</keyword>
<reference evidence="5" key="1">
    <citation type="submission" date="2014-08" db="EMBL/GenBank/DDBJ databases">
        <title>Complete genome sequence of Streptomyces lividans TK24.</title>
        <authorList>
            <consortium name="StrepSynth"/>
            <person name="Ruckert C."/>
            <person name="Fridjonson O.H."/>
            <person name="Lambert C."/>
            <person name="van Wezel G.P."/>
            <person name="Bernaerts K."/>
            <person name="Anne J."/>
            <person name="Economou A."/>
            <person name="Kalinowski J."/>
        </authorList>
    </citation>
    <scope>NUCLEOTIDE SEQUENCE [LARGE SCALE GENOMIC DNA]</scope>
    <source>
        <strain evidence="5">TK24</strain>
    </source>
</reference>
<dbReference type="EC" id="4.2.3.-" evidence="2"/>
<dbReference type="EMBL" id="CP009124">
    <property type="protein sequence ID" value="AIJ18363.1"/>
    <property type="molecule type" value="Genomic_DNA"/>
</dbReference>
<keyword evidence="2" id="KW-0479">Metal-binding</keyword>
<dbReference type="InterPro" id="IPR034686">
    <property type="entry name" value="Terpene_cyclase-like_2"/>
</dbReference>
<comment type="cofactor">
    <cofactor evidence="2">
        <name>Mg(2+)</name>
        <dbReference type="ChEBI" id="CHEBI:18420"/>
    </cofactor>
</comment>
<evidence type="ECO:0000313" key="5">
    <source>
        <dbReference type="Proteomes" id="UP000028682"/>
    </source>
</evidence>
<evidence type="ECO:0000256" key="2">
    <source>
        <dbReference type="RuleBase" id="RU366034"/>
    </source>
</evidence>